<reference evidence="1" key="2">
    <citation type="journal article" date="2015" name="Data Brief">
        <title>Shoot transcriptome of the giant reed, Arundo donax.</title>
        <authorList>
            <person name="Barrero R.A."/>
            <person name="Guerrero F.D."/>
            <person name="Moolhuijzen P."/>
            <person name="Goolsby J.A."/>
            <person name="Tidwell J."/>
            <person name="Bellgard S.E."/>
            <person name="Bellgard M.I."/>
        </authorList>
    </citation>
    <scope>NUCLEOTIDE SEQUENCE</scope>
    <source>
        <tissue evidence="1">Shoot tissue taken approximately 20 cm above the soil surface</tissue>
    </source>
</reference>
<dbReference type="EMBL" id="GBRH01184643">
    <property type="protein sequence ID" value="JAE13253.1"/>
    <property type="molecule type" value="Transcribed_RNA"/>
</dbReference>
<reference evidence="1" key="1">
    <citation type="submission" date="2014-09" db="EMBL/GenBank/DDBJ databases">
        <authorList>
            <person name="Magalhaes I.L.F."/>
            <person name="Oliveira U."/>
            <person name="Santos F.R."/>
            <person name="Vidigal T.H.D.A."/>
            <person name="Brescovit A.D."/>
            <person name="Santos A.J."/>
        </authorList>
    </citation>
    <scope>NUCLEOTIDE SEQUENCE</scope>
    <source>
        <tissue evidence="1">Shoot tissue taken approximately 20 cm above the soil surface</tissue>
    </source>
</reference>
<name>A0A0A9FXZ6_ARUDO</name>
<accession>A0A0A9FXZ6</accession>
<organism evidence="1">
    <name type="scientific">Arundo donax</name>
    <name type="common">Giant reed</name>
    <name type="synonym">Donax arundinaceus</name>
    <dbReference type="NCBI Taxonomy" id="35708"/>
    <lineage>
        <taxon>Eukaryota</taxon>
        <taxon>Viridiplantae</taxon>
        <taxon>Streptophyta</taxon>
        <taxon>Embryophyta</taxon>
        <taxon>Tracheophyta</taxon>
        <taxon>Spermatophyta</taxon>
        <taxon>Magnoliopsida</taxon>
        <taxon>Liliopsida</taxon>
        <taxon>Poales</taxon>
        <taxon>Poaceae</taxon>
        <taxon>PACMAD clade</taxon>
        <taxon>Arundinoideae</taxon>
        <taxon>Arundineae</taxon>
        <taxon>Arundo</taxon>
    </lineage>
</organism>
<protein>
    <submittedName>
        <fullName evidence="1">Uncharacterized protein</fullName>
    </submittedName>
</protein>
<evidence type="ECO:0000313" key="1">
    <source>
        <dbReference type="EMBL" id="JAE13253.1"/>
    </source>
</evidence>
<dbReference type="AlphaFoldDB" id="A0A0A9FXZ6"/>
<sequence length="23" mass="2462">MLTGFIPHESLCNSGQQSSKAII</sequence>
<proteinExistence type="predicted"/>